<dbReference type="AlphaFoldDB" id="A0A1L7WRJ5"/>
<evidence type="ECO:0000313" key="1">
    <source>
        <dbReference type="EMBL" id="CZR55390.1"/>
    </source>
</evidence>
<dbReference type="Proteomes" id="UP000184330">
    <property type="component" value="Unassembled WGS sequence"/>
</dbReference>
<evidence type="ECO:0000313" key="2">
    <source>
        <dbReference type="Proteomes" id="UP000184330"/>
    </source>
</evidence>
<proteinExistence type="predicted"/>
<sequence length="348" mass="38634">MDNAGSAGSAIVFTKGSRKTDLCFTVFNQEFHINSDVLKMNCDFFETFLNPTGGILPSSTNPAFKSEWFTRLEDKIGNTNTFASWLLTSDHTHCKADLSKFVGGCHHEVKTFQNFLCAIFGRNYQLDNAAELTSLTDMARYYAALPTVSATVYAAVLRSPFFADSMLLNPCSVLLSAKTLRNVLLFKDSLVLSIGPWSAPQYKGMSDPDLVRIANSARANQGVISALAQHKRGKYGVAGIHDKDWTSPGEQMSEVAIACTKPARGIYQEVLSYKALMPAYYRGCLSIPFFPAKMGSEIQQILNPLLVNQLKLIPSAVAGVDKFKYYFLCLDITDDTLPWDRSEDEWYI</sequence>
<accession>A0A1L7WRJ5</accession>
<evidence type="ECO:0008006" key="3">
    <source>
        <dbReference type="Google" id="ProtNLM"/>
    </source>
</evidence>
<dbReference type="OrthoDB" id="2129688at2759"/>
<protein>
    <recommendedName>
        <fullName evidence="3">BTB domain-containing protein</fullName>
    </recommendedName>
</protein>
<name>A0A1L7WRJ5_9HELO</name>
<gene>
    <name evidence="1" type="ORF">PAC_05277</name>
</gene>
<organism evidence="1 2">
    <name type="scientific">Phialocephala subalpina</name>
    <dbReference type="NCBI Taxonomy" id="576137"/>
    <lineage>
        <taxon>Eukaryota</taxon>
        <taxon>Fungi</taxon>
        <taxon>Dikarya</taxon>
        <taxon>Ascomycota</taxon>
        <taxon>Pezizomycotina</taxon>
        <taxon>Leotiomycetes</taxon>
        <taxon>Helotiales</taxon>
        <taxon>Mollisiaceae</taxon>
        <taxon>Phialocephala</taxon>
        <taxon>Phialocephala fortinii species complex</taxon>
    </lineage>
</organism>
<reference evidence="1 2" key="1">
    <citation type="submission" date="2016-03" db="EMBL/GenBank/DDBJ databases">
        <authorList>
            <person name="Ploux O."/>
        </authorList>
    </citation>
    <scope>NUCLEOTIDE SEQUENCE [LARGE SCALE GENOMIC DNA]</scope>
    <source>
        <strain evidence="1 2">UAMH 11012</strain>
    </source>
</reference>
<keyword evidence="2" id="KW-1185">Reference proteome</keyword>
<dbReference type="EMBL" id="FJOG01000006">
    <property type="protein sequence ID" value="CZR55390.1"/>
    <property type="molecule type" value="Genomic_DNA"/>
</dbReference>